<organism evidence="1 2">
    <name type="scientific">Eretmocerus hayati</name>
    <dbReference type="NCBI Taxonomy" id="131215"/>
    <lineage>
        <taxon>Eukaryota</taxon>
        <taxon>Metazoa</taxon>
        <taxon>Ecdysozoa</taxon>
        <taxon>Arthropoda</taxon>
        <taxon>Hexapoda</taxon>
        <taxon>Insecta</taxon>
        <taxon>Pterygota</taxon>
        <taxon>Neoptera</taxon>
        <taxon>Endopterygota</taxon>
        <taxon>Hymenoptera</taxon>
        <taxon>Apocrita</taxon>
        <taxon>Proctotrupomorpha</taxon>
        <taxon>Chalcidoidea</taxon>
        <taxon>Aphelinidae</taxon>
        <taxon>Aphelininae</taxon>
        <taxon>Eretmocerus</taxon>
    </lineage>
</organism>
<comment type="caution">
    <text evidence="1">The sequence shown here is derived from an EMBL/GenBank/DDBJ whole genome shotgun (WGS) entry which is preliminary data.</text>
</comment>
<reference evidence="1" key="1">
    <citation type="submission" date="2023-04" db="EMBL/GenBank/DDBJ databases">
        <title>A chromosome-level genome assembly of the parasitoid wasp Eretmocerus hayati.</title>
        <authorList>
            <person name="Zhong Y."/>
            <person name="Liu S."/>
            <person name="Liu Y."/>
        </authorList>
    </citation>
    <scope>NUCLEOTIDE SEQUENCE</scope>
    <source>
        <strain evidence="1">ZJU_SS_LIU_2023</strain>
    </source>
</reference>
<name>A0ACC2PQS0_9HYME</name>
<evidence type="ECO:0000313" key="1">
    <source>
        <dbReference type="EMBL" id="KAJ8685363.1"/>
    </source>
</evidence>
<accession>A0ACC2PQS0</accession>
<keyword evidence="2" id="KW-1185">Reference proteome</keyword>
<gene>
    <name evidence="1" type="ORF">QAD02_021156</name>
</gene>
<proteinExistence type="predicted"/>
<evidence type="ECO:0000313" key="2">
    <source>
        <dbReference type="Proteomes" id="UP001239111"/>
    </source>
</evidence>
<protein>
    <submittedName>
        <fullName evidence="1">Uncharacterized protein</fullName>
    </submittedName>
</protein>
<dbReference type="EMBL" id="CM056741">
    <property type="protein sequence ID" value="KAJ8685363.1"/>
    <property type="molecule type" value="Genomic_DNA"/>
</dbReference>
<sequence>MVRDCKDAQRSTRSVGISPTSSKLIKLFQGAREELPEAVSKMQTATLVEAETDSTAGGTGVAKRIVECLFRPCAAVVGASPRPHFDDSDVGIMPKSWFAGCSVSQAEVTQPGDICDVLPVNSSYPPGIHNFGKNCRDDGSMNSRILQTDILATDIEAGASSLHNAAASMRDGWKHLCRADCHGNRRRIRYRGRSDEF</sequence>
<dbReference type="Proteomes" id="UP001239111">
    <property type="component" value="Chromosome 1"/>
</dbReference>